<name>A0A0X3NN18_SCHSO</name>
<organism evidence="3">
    <name type="scientific">Schistocephalus solidus</name>
    <name type="common">Tapeworm</name>
    <dbReference type="NCBI Taxonomy" id="70667"/>
    <lineage>
        <taxon>Eukaryota</taxon>
        <taxon>Metazoa</taxon>
        <taxon>Spiralia</taxon>
        <taxon>Lophotrochozoa</taxon>
        <taxon>Platyhelminthes</taxon>
        <taxon>Cestoda</taxon>
        <taxon>Eucestoda</taxon>
        <taxon>Diphyllobothriidea</taxon>
        <taxon>Diphyllobothriidae</taxon>
        <taxon>Schistocephalus</taxon>
    </lineage>
</organism>
<sequence length="598" mass="67341">MTSITEERPASPTPLSKAVHEPATRPKSLSVDGSVEVTQSVRPPTARFTDPFAAQVDAANAEHMAYLRTMISSLLDNQMTLSSALDETREACAQLSLEKAELLAASSQEAQVLQTEISLCRQREADILLAYEELRHRVESIDNIIQEVPWLEQLFNSNEPISACIKKLKGGSPTECRVSTTDTTPHLSPVHHPNMTHQPTDYRWSRREEERPVRKFRRSGSDSPLSDSGCTSESHDELSLASLTSAHSSPYLRLSAFDHAAVKEPASSWRQTHLGRSKSITNPFNFQSEAPPCGCHQDDLTKQSVMAAQLRNQREKTTSDRPATTFGRITDSLRKSITKFADKSEWKMEALKSQHREARTLILLNETQAELRKVEARCCGLKRQNDQQESRMTVRGEEIERLTDTERQLRRELRNWQQRVFELEAETQEIKRNSQIAELEMKSRLLEANMRISEMEQLLQQNSTFSQIMQGSTSLLSSDKSGRATPQLGHSLTDSVESYKPPKFVRLLEPNGVSLPRPTLGHRFASTLSLNGSGDPDRLQSRSRQAIERHASSQQINRRGERVRTVTFNEGTRPAVAPLNLHTKSFGSLSELELKADL</sequence>
<feature type="compositionally biased region" description="Polar residues" evidence="2">
    <location>
        <begin position="177"/>
        <end position="186"/>
    </location>
</feature>
<feature type="region of interest" description="Disordered" evidence="2">
    <location>
        <begin position="171"/>
        <end position="233"/>
    </location>
</feature>
<dbReference type="EMBL" id="GEEE01022342">
    <property type="protein sequence ID" value="JAP40883.1"/>
    <property type="molecule type" value="Transcribed_RNA"/>
</dbReference>
<feature type="compositionally biased region" description="Polar residues" evidence="2">
    <location>
        <begin position="221"/>
        <end position="232"/>
    </location>
</feature>
<proteinExistence type="predicted"/>
<feature type="region of interest" description="Disordered" evidence="2">
    <location>
        <begin position="1"/>
        <end position="36"/>
    </location>
</feature>
<feature type="coiled-coil region" evidence="1">
    <location>
        <begin position="399"/>
        <end position="456"/>
    </location>
</feature>
<feature type="region of interest" description="Disordered" evidence="2">
    <location>
        <begin position="470"/>
        <end position="495"/>
    </location>
</feature>
<evidence type="ECO:0000313" key="3">
    <source>
        <dbReference type="EMBL" id="JAP40883.1"/>
    </source>
</evidence>
<dbReference type="AlphaFoldDB" id="A0A0X3NN18"/>
<evidence type="ECO:0000256" key="1">
    <source>
        <dbReference type="SAM" id="Coils"/>
    </source>
</evidence>
<protein>
    <submittedName>
        <fullName evidence="3">Uncharacterized protein</fullName>
    </submittedName>
</protein>
<accession>A0A0X3NN18</accession>
<evidence type="ECO:0000256" key="2">
    <source>
        <dbReference type="SAM" id="MobiDB-lite"/>
    </source>
</evidence>
<gene>
    <name evidence="3" type="ORF">TR148551</name>
</gene>
<keyword evidence="1" id="KW-0175">Coiled coil</keyword>
<feature type="compositionally biased region" description="Polar residues" evidence="2">
    <location>
        <begin position="470"/>
        <end position="479"/>
    </location>
</feature>
<feature type="compositionally biased region" description="Basic and acidic residues" evidence="2">
    <location>
        <begin position="203"/>
        <end position="213"/>
    </location>
</feature>
<reference evidence="3" key="1">
    <citation type="submission" date="2016-01" db="EMBL/GenBank/DDBJ databases">
        <title>Reference transcriptome for the parasite Schistocephalus solidus: insights into the molecular evolution of parasitism.</title>
        <authorList>
            <person name="Hebert F.O."/>
            <person name="Grambauer S."/>
            <person name="Barber I."/>
            <person name="Landry C.R."/>
            <person name="Aubin-Horth N."/>
        </authorList>
    </citation>
    <scope>NUCLEOTIDE SEQUENCE</scope>
</reference>